<dbReference type="Gene3D" id="2.40.50.1020">
    <property type="entry name" value="LytTr DNA-binding domain"/>
    <property type="match status" value="1"/>
</dbReference>
<dbReference type="InterPro" id="IPR001789">
    <property type="entry name" value="Sig_transdc_resp-reg_receiver"/>
</dbReference>
<organism evidence="4 5">
    <name type="scientific">Rhodocytophaga rosea</name>
    <dbReference type="NCBI Taxonomy" id="2704465"/>
    <lineage>
        <taxon>Bacteria</taxon>
        <taxon>Pseudomonadati</taxon>
        <taxon>Bacteroidota</taxon>
        <taxon>Cytophagia</taxon>
        <taxon>Cytophagales</taxon>
        <taxon>Rhodocytophagaceae</taxon>
        <taxon>Rhodocytophaga</taxon>
    </lineage>
</organism>
<dbReference type="PROSITE" id="PS50110">
    <property type="entry name" value="RESPONSE_REGULATORY"/>
    <property type="match status" value="1"/>
</dbReference>
<dbReference type="AlphaFoldDB" id="A0A6C0GMU0"/>
<dbReference type="KEGG" id="rhoz:GXP67_23310"/>
<feature type="domain" description="Response regulatory" evidence="2">
    <location>
        <begin position="2"/>
        <end position="113"/>
    </location>
</feature>
<dbReference type="PANTHER" id="PTHR37299:SF1">
    <property type="entry name" value="STAGE 0 SPORULATION PROTEIN A HOMOLOG"/>
    <property type="match status" value="1"/>
</dbReference>
<dbReference type="SMART" id="SM00448">
    <property type="entry name" value="REC"/>
    <property type="match status" value="1"/>
</dbReference>
<accession>A0A6C0GMU0</accession>
<dbReference type="RefSeq" id="WP_162445347.1">
    <property type="nucleotide sequence ID" value="NZ_CP048222.1"/>
</dbReference>
<dbReference type="InterPro" id="IPR011006">
    <property type="entry name" value="CheY-like_superfamily"/>
</dbReference>
<dbReference type="SMART" id="SM00850">
    <property type="entry name" value="LytTR"/>
    <property type="match status" value="1"/>
</dbReference>
<name>A0A6C0GMU0_9BACT</name>
<dbReference type="Pfam" id="PF00072">
    <property type="entry name" value="Response_reg"/>
    <property type="match status" value="1"/>
</dbReference>
<feature type="modified residue" description="4-aspartylphosphate" evidence="1">
    <location>
        <position position="53"/>
    </location>
</feature>
<evidence type="ECO:0000259" key="2">
    <source>
        <dbReference type="PROSITE" id="PS50110"/>
    </source>
</evidence>
<proteinExistence type="predicted"/>
<dbReference type="GO" id="GO:0000156">
    <property type="term" value="F:phosphorelay response regulator activity"/>
    <property type="evidence" value="ECO:0007669"/>
    <property type="project" value="InterPro"/>
</dbReference>
<dbReference type="EMBL" id="CP048222">
    <property type="protein sequence ID" value="QHT69358.1"/>
    <property type="molecule type" value="Genomic_DNA"/>
</dbReference>
<keyword evidence="1" id="KW-0597">Phosphoprotein</keyword>
<dbReference type="Pfam" id="PF04397">
    <property type="entry name" value="LytTR"/>
    <property type="match status" value="1"/>
</dbReference>
<dbReference type="GO" id="GO:0003677">
    <property type="term" value="F:DNA binding"/>
    <property type="evidence" value="ECO:0007669"/>
    <property type="project" value="InterPro"/>
</dbReference>
<evidence type="ECO:0000256" key="1">
    <source>
        <dbReference type="PROSITE-ProRule" id="PRU00169"/>
    </source>
</evidence>
<dbReference type="Gene3D" id="3.40.50.2300">
    <property type="match status" value="1"/>
</dbReference>
<dbReference type="Proteomes" id="UP000480178">
    <property type="component" value="Chromosome"/>
</dbReference>
<dbReference type="PROSITE" id="PS50930">
    <property type="entry name" value="HTH_LYTTR"/>
    <property type="match status" value="1"/>
</dbReference>
<gene>
    <name evidence="4" type="ORF">GXP67_23310</name>
</gene>
<sequence length="228" mass="26064">MKCLIIDDDPLVCDMLSHFVSKVDFLEYSIQCQSGTDALNLLAVESFDLVFLDIDMPEVTGMELIKNINPSIPVIIITSSSEFALESYNYHVIDYLLKPVNYARFYKAVQKAYQIKKSKADSKPGIEEIFIKDGHNLVKLNLKEVLYIEAVSNYVSFKTATKTYLSLMSMQKLEESLPDNFMRIHRSYMVNIQKIDKIEAGTLFIGDKPLPISNSYKDKLLQKLNLLI</sequence>
<protein>
    <submittedName>
        <fullName evidence="4">Response regulator transcription factor</fullName>
    </submittedName>
</protein>
<evidence type="ECO:0000259" key="3">
    <source>
        <dbReference type="PROSITE" id="PS50930"/>
    </source>
</evidence>
<dbReference type="InterPro" id="IPR046947">
    <property type="entry name" value="LytR-like"/>
</dbReference>
<reference evidence="4 5" key="1">
    <citation type="submission" date="2020-01" db="EMBL/GenBank/DDBJ databases">
        <authorList>
            <person name="Kim M.K."/>
        </authorList>
    </citation>
    <scope>NUCLEOTIDE SEQUENCE [LARGE SCALE GENOMIC DNA]</scope>
    <source>
        <strain evidence="4 5">172606-1</strain>
    </source>
</reference>
<evidence type="ECO:0000313" key="5">
    <source>
        <dbReference type="Proteomes" id="UP000480178"/>
    </source>
</evidence>
<dbReference type="InterPro" id="IPR007492">
    <property type="entry name" value="LytTR_DNA-bd_dom"/>
</dbReference>
<keyword evidence="5" id="KW-1185">Reference proteome</keyword>
<dbReference type="PANTHER" id="PTHR37299">
    <property type="entry name" value="TRANSCRIPTIONAL REGULATOR-RELATED"/>
    <property type="match status" value="1"/>
</dbReference>
<dbReference type="SUPFAM" id="SSF52172">
    <property type="entry name" value="CheY-like"/>
    <property type="match status" value="1"/>
</dbReference>
<feature type="domain" description="HTH LytTR-type" evidence="3">
    <location>
        <begin position="129"/>
        <end position="226"/>
    </location>
</feature>
<evidence type="ECO:0000313" key="4">
    <source>
        <dbReference type="EMBL" id="QHT69358.1"/>
    </source>
</evidence>